<protein>
    <submittedName>
        <fullName evidence="3">SRPBCC domain-containing protein</fullName>
    </submittedName>
</protein>
<dbReference type="Gene3D" id="3.30.530.20">
    <property type="match status" value="1"/>
</dbReference>
<dbReference type="Pfam" id="PF08327">
    <property type="entry name" value="AHSA1"/>
    <property type="match status" value="1"/>
</dbReference>
<evidence type="ECO:0000313" key="4">
    <source>
        <dbReference type="Proteomes" id="UP000323632"/>
    </source>
</evidence>
<evidence type="ECO:0000256" key="1">
    <source>
        <dbReference type="ARBA" id="ARBA00006817"/>
    </source>
</evidence>
<comment type="similarity">
    <text evidence="1">Belongs to the AHA1 family.</text>
</comment>
<dbReference type="SUPFAM" id="SSF55961">
    <property type="entry name" value="Bet v1-like"/>
    <property type="match status" value="1"/>
</dbReference>
<reference evidence="3 4" key="1">
    <citation type="submission" date="2019-09" db="EMBL/GenBank/DDBJ databases">
        <title>Genome sequence and assembly of Taibaiella sp.</title>
        <authorList>
            <person name="Chhetri G."/>
        </authorList>
    </citation>
    <scope>NUCLEOTIDE SEQUENCE [LARGE SCALE GENOMIC DNA]</scope>
    <source>
        <strain evidence="3 4">KVB11</strain>
    </source>
</reference>
<name>A0A5M6CM97_9BACT</name>
<dbReference type="Proteomes" id="UP000323632">
    <property type="component" value="Unassembled WGS sequence"/>
</dbReference>
<dbReference type="InterPro" id="IPR023393">
    <property type="entry name" value="START-like_dom_sf"/>
</dbReference>
<keyword evidence="4" id="KW-1185">Reference proteome</keyword>
<comment type="caution">
    <text evidence="3">The sequence shown here is derived from an EMBL/GenBank/DDBJ whole genome shotgun (WGS) entry which is preliminary data.</text>
</comment>
<dbReference type="RefSeq" id="WP_150030746.1">
    <property type="nucleotide sequence ID" value="NZ_VWSH01000001.1"/>
</dbReference>
<proteinExistence type="inferred from homology"/>
<dbReference type="EMBL" id="VWSH01000001">
    <property type="protein sequence ID" value="KAA5536173.1"/>
    <property type="molecule type" value="Genomic_DNA"/>
</dbReference>
<organism evidence="3 4">
    <name type="scientific">Taibaiella lutea</name>
    <dbReference type="NCBI Taxonomy" id="2608001"/>
    <lineage>
        <taxon>Bacteria</taxon>
        <taxon>Pseudomonadati</taxon>
        <taxon>Bacteroidota</taxon>
        <taxon>Chitinophagia</taxon>
        <taxon>Chitinophagales</taxon>
        <taxon>Chitinophagaceae</taxon>
        <taxon>Taibaiella</taxon>
    </lineage>
</organism>
<dbReference type="AlphaFoldDB" id="A0A5M6CM97"/>
<accession>A0A5M6CM97</accession>
<dbReference type="InterPro" id="IPR013538">
    <property type="entry name" value="ASHA1/2-like_C"/>
</dbReference>
<dbReference type="CDD" id="cd07814">
    <property type="entry name" value="SRPBCC_CalC_Aha1-like"/>
    <property type="match status" value="1"/>
</dbReference>
<gene>
    <name evidence="3" type="ORF">F0919_00445</name>
</gene>
<sequence length="146" mass="17048">MKNNDFTTTILVDQTPQQAYKTILDVRSWWSGLHNEFFEGNSEKVGDEFSFRAGNGAHYNKQKLVELIPDQKMTWQVTEADLNFVEKTDEWEGTQISFEIAPENDKTKITFIHKGLVPEFQCYNDCAPAWTQYIQDRLVEALKDKY</sequence>
<evidence type="ECO:0000259" key="2">
    <source>
        <dbReference type="Pfam" id="PF08327"/>
    </source>
</evidence>
<evidence type="ECO:0000313" key="3">
    <source>
        <dbReference type="EMBL" id="KAA5536173.1"/>
    </source>
</evidence>
<feature type="domain" description="Activator of Hsp90 ATPase homologue 1/2-like C-terminal" evidence="2">
    <location>
        <begin position="26"/>
        <end position="142"/>
    </location>
</feature>